<name>A0A450SZY5_9GAMM</name>
<gene>
    <name evidence="1" type="ORF">BECKFM1743A_GA0114220_102472</name>
</gene>
<dbReference type="EMBL" id="CAADEZ010000247">
    <property type="protein sequence ID" value="VFJ59824.1"/>
    <property type="molecule type" value="Genomic_DNA"/>
</dbReference>
<proteinExistence type="predicted"/>
<reference evidence="1" key="1">
    <citation type="submission" date="2019-02" db="EMBL/GenBank/DDBJ databases">
        <authorList>
            <person name="Gruber-Vodicka R. H."/>
            <person name="Seah K. B. B."/>
        </authorList>
    </citation>
    <scope>NUCLEOTIDE SEQUENCE</scope>
    <source>
        <strain evidence="1">BECK_BZ163</strain>
    </source>
</reference>
<organism evidence="1">
    <name type="scientific">Candidatus Kentrum sp. FM</name>
    <dbReference type="NCBI Taxonomy" id="2126340"/>
    <lineage>
        <taxon>Bacteria</taxon>
        <taxon>Pseudomonadati</taxon>
        <taxon>Pseudomonadota</taxon>
        <taxon>Gammaproteobacteria</taxon>
        <taxon>Candidatus Kentrum</taxon>
    </lineage>
</organism>
<protein>
    <submittedName>
        <fullName evidence="1">Uncharacterized protein</fullName>
    </submittedName>
</protein>
<accession>A0A450SZY5</accession>
<dbReference type="AlphaFoldDB" id="A0A450SZY5"/>
<sequence>MIGPTRILPRRISDKVIAGKEYTGGMGECLEANTRFVPTLPPNVGANLVFALRHPTENNLPKLRSLGHIKHSFSFARRQAYSELCNCHCNTEAGREGVNQSVISRGLGREGEAPAEPLENRSNPLRLGRSLALPERPRLVAARPRCTTIRPFLVFYVRFS</sequence>
<evidence type="ECO:0000313" key="1">
    <source>
        <dbReference type="EMBL" id="VFJ59824.1"/>
    </source>
</evidence>